<dbReference type="Proteomes" id="UP000273500">
    <property type="component" value="Unassembled WGS sequence"/>
</dbReference>
<keyword evidence="3" id="KW-1185">Reference proteome</keyword>
<dbReference type="SUPFAM" id="SSF53335">
    <property type="entry name" value="S-adenosyl-L-methionine-dependent methyltransferases"/>
    <property type="match status" value="1"/>
</dbReference>
<reference evidence="2 3" key="1">
    <citation type="submission" date="2018-12" db="EMBL/GenBank/DDBJ databases">
        <authorList>
            <person name="Feng G."/>
            <person name="Zhu H."/>
        </authorList>
    </citation>
    <scope>NUCLEOTIDE SEQUENCE [LARGE SCALE GENOMIC DNA]</scope>
    <source>
        <strain evidence="2 3">KCTC 12533</strain>
    </source>
</reference>
<feature type="domain" description="Methyltransferase type 11" evidence="1">
    <location>
        <begin position="50"/>
        <end position="143"/>
    </location>
</feature>
<name>A0A428KBN8_9BACT</name>
<dbReference type="Gene3D" id="3.40.50.150">
    <property type="entry name" value="Vaccinia Virus protein VP39"/>
    <property type="match status" value="1"/>
</dbReference>
<organism evidence="2 3">
    <name type="scientific">Hymenobacter rigui</name>
    <dbReference type="NCBI Taxonomy" id="334424"/>
    <lineage>
        <taxon>Bacteria</taxon>
        <taxon>Pseudomonadati</taxon>
        <taxon>Bacteroidota</taxon>
        <taxon>Cytophagia</taxon>
        <taxon>Cytophagales</taxon>
        <taxon>Hymenobacteraceae</taxon>
        <taxon>Hymenobacter</taxon>
    </lineage>
</organism>
<evidence type="ECO:0000313" key="2">
    <source>
        <dbReference type="EMBL" id="RSK43804.1"/>
    </source>
</evidence>
<dbReference type="GO" id="GO:0032259">
    <property type="term" value="P:methylation"/>
    <property type="evidence" value="ECO:0007669"/>
    <property type="project" value="UniProtKB-KW"/>
</dbReference>
<dbReference type="EMBL" id="RWIT01000022">
    <property type="protein sequence ID" value="RSK43804.1"/>
    <property type="molecule type" value="Genomic_DNA"/>
</dbReference>
<evidence type="ECO:0000259" key="1">
    <source>
        <dbReference type="Pfam" id="PF08241"/>
    </source>
</evidence>
<gene>
    <name evidence="2" type="ORF">EI291_21490</name>
</gene>
<dbReference type="GO" id="GO:0008757">
    <property type="term" value="F:S-adenosylmethionine-dependent methyltransferase activity"/>
    <property type="evidence" value="ECO:0007669"/>
    <property type="project" value="InterPro"/>
</dbReference>
<protein>
    <submittedName>
        <fullName evidence="2">Class I SAM-dependent methyltransferase</fullName>
    </submittedName>
</protein>
<proteinExistence type="predicted"/>
<dbReference type="InterPro" id="IPR029063">
    <property type="entry name" value="SAM-dependent_MTases_sf"/>
</dbReference>
<comment type="caution">
    <text evidence="2">The sequence shown here is derived from an EMBL/GenBank/DDBJ whole genome shotgun (WGS) entry which is preliminary data.</text>
</comment>
<keyword evidence="2" id="KW-0489">Methyltransferase</keyword>
<accession>A0A428KBN8</accession>
<dbReference type="Pfam" id="PF08241">
    <property type="entry name" value="Methyltransf_11"/>
    <property type="match status" value="1"/>
</dbReference>
<dbReference type="CDD" id="cd02440">
    <property type="entry name" value="AdoMet_MTases"/>
    <property type="match status" value="1"/>
</dbReference>
<sequence>MNDHEVGEYWNRNAPAWTTLVRAGYDVYRDLLNTPAFFAWLPPVAGLAGLDIGCGEGYNTRLLARQGAHVTALDIAPVFVEAAQQAETAEPLDIRYLVGSAAALPFAAETFDFATSFMCLMDVPDPALALRETFRVLRPDGFLQFSISHPCFTTPHRQNLRDAQGRPYAVEVGGYFDYQHGQPEEWIFGAAPFREQARHAPFRVPVFNLTLSQWVAAVVAAGFVLEGLQEPCPTDEQLAAHPFLRKARVVPYFLHLRCRKSGLPQV</sequence>
<dbReference type="AlphaFoldDB" id="A0A428KBN8"/>
<dbReference type="OrthoDB" id="597202at2"/>
<dbReference type="InterPro" id="IPR013216">
    <property type="entry name" value="Methyltransf_11"/>
</dbReference>
<dbReference type="PANTHER" id="PTHR43464">
    <property type="entry name" value="METHYLTRANSFERASE"/>
    <property type="match status" value="1"/>
</dbReference>
<dbReference type="RefSeq" id="WP_125424342.1">
    <property type="nucleotide sequence ID" value="NZ_RWIT01000022.1"/>
</dbReference>
<keyword evidence="2" id="KW-0808">Transferase</keyword>
<evidence type="ECO:0000313" key="3">
    <source>
        <dbReference type="Proteomes" id="UP000273500"/>
    </source>
</evidence>